<gene>
    <name evidence="2" type="ORF">METZ01_LOCUS137769</name>
</gene>
<sequence>MQAYCLKCKGQRDVVDPIEKTLKNGRAATEGKCGECGSKVFRIGKAT</sequence>
<protein>
    <recommendedName>
        <fullName evidence="1">DUF5679 domain-containing protein</fullName>
    </recommendedName>
</protein>
<proteinExistence type="predicted"/>
<feature type="domain" description="DUF5679" evidence="1">
    <location>
        <begin position="4"/>
        <end position="43"/>
    </location>
</feature>
<dbReference type="InterPro" id="IPR044044">
    <property type="entry name" value="DUF5679"/>
</dbReference>
<reference evidence="2" key="1">
    <citation type="submission" date="2018-05" db="EMBL/GenBank/DDBJ databases">
        <authorList>
            <person name="Lanie J.A."/>
            <person name="Ng W.-L."/>
            <person name="Kazmierczak K.M."/>
            <person name="Andrzejewski T.M."/>
            <person name="Davidsen T.M."/>
            <person name="Wayne K.J."/>
            <person name="Tettelin H."/>
            <person name="Glass J.I."/>
            <person name="Rusch D."/>
            <person name="Podicherti R."/>
            <person name="Tsui H.-C.T."/>
            <person name="Winkler M.E."/>
        </authorList>
    </citation>
    <scope>NUCLEOTIDE SEQUENCE</scope>
</reference>
<dbReference type="EMBL" id="UINC01020157">
    <property type="protein sequence ID" value="SVA84915.1"/>
    <property type="molecule type" value="Genomic_DNA"/>
</dbReference>
<dbReference type="AlphaFoldDB" id="A0A381Z6I6"/>
<dbReference type="Pfam" id="PF18930">
    <property type="entry name" value="DUF5679"/>
    <property type="match status" value="1"/>
</dbReference>
<organism evidence="2">
    <name type="scientific">marine metagenome</name>
    <dbReference type="NCBI Taxonomy" id="408172"/>
    <lineage>
        <taxon>unclassified sequences</taxon>
        <taxon>metagenomes</taxon>
        <taxon>ecological metagenomes</taxon>
    </lineage>
</organism>
<evidence type="ECO:0000259" key="1">
    <source>
        <dbReference type="Pfam" id="PF18930"/>
    </source>
</evidence>
<name>A0A381Z6I6_9ZZZZ</name>
<evidence type="ECO:0000313" key="2">
    <source>
        <dbReference type="EMBL" id="SVA84915.1"/>
    </source>
</evidence>
<accession>A0A381Z6I6</accession>